<dbReference type="RefSeq" id="WP_235117810.1">
    <property type="nucleotide sequence ID" value="NZ_CP090978.1"/>
</dbReference>
<sequence length="373" mass="39480">MRSGCAPEPEEALRIPRKEERFSRYVICIKLLLNVFITNIQLGGYVILYSPFNRPRKPKSLLVALMVVLLLAQLGVVVPAALAATNLAAGKPVAATGYNDVYVPVNVNDGNQATYWESSNNAFPQTIRVDLGSVYAINQAVLKLPADWGSRSQTLSVLGSLDDATYTTLSGSASYTFDPASSNIVTINLPTTSARYVKLTFTANSGWPAAQLSEFEVYGTSTDDTQAPTAPANLTYTTPASGQIKLTWNASTDNVGVTGYDIFAGGSLRASVAGNVLTYTDNQPVTATVSYYVVAKDAAGNVSTASNTVTRNGNTGGGTNLAAGKTVTASSNTQTYVAANSNDGNVASYWKRIGRLSGNTRSKLGCERFPFVS</sequence>
<keyword evidence="4" id="KW-1185">Reference proteome</keyword>
<dbReference type="SUPFAM" id="SSF49785">
    <property type="entry name" value="Galactose-binding domain-like"/>
    <property type="match status" value="1"/>
</dbReference>
<dbReference type="InterPro" id="IPR013783">
    <property type="entry name" value="Ig-like_fold"/>
</dbReference>
<evidence type="ECO:0000313" key="3">
    <source>
        <dbReference type="EMBL" id="UJF31464.1"/>
    </source>
</evidence>
<reference evidence="3 4" key="1">
    <citation type="journal article" date="2024" name="Int. J. Syst. Evol. Microbiol.">
        <title>Paenibacillus hexagrammi sp. nov., a novel bacterium isolated from the gut content of Hexagrammos agrammus.</title>
        <authorList>
            <person name="Jung H.K."/>
            <person name="Kim D.G."/>
            <person name="Zin H."/>
            <person name="Park J."/>
            <person name="Jung H."/>
            <person name="Kim Y.O."/>
            <person name="Kong H.J."/>
            <person name="Kim J.W."/>
            <person name="Kim Y.S."/>
        </authorList>
    </citation>
    <scope>NUCLEOTIDE SEQUENCE [LARGE SCALE GENOMIC DNA]</scope>
    <source>
        <strain evidence="3 4">YPD9-1</strain>
    </source>
</reference>
<dbReference type="Gene3D" id="2.60.40.10">
    <property type="entry name" value="Immunoglobulins"/>
    <property type="match status" value="1"/>
</dbReference>
<dbReference type="EMBL" id="CP090978">
    <property type="protein sequence ID" value="UJF31464.1"/>
    <property type="molecule type" value="Genomic_DNA"/>
</dbReference>
<keyword evidence="1" id="KW-0472">Membrane</keyword>
<dbReference type="InterPro" id="IPR000421">
    <property type="entry name" value="FA58C"/>
</dbReference>
<protein>
    <submittedName>
        <fullName evidence="3">Discoidin domain-containing protein</fullName>
    </submittedName>
</protein>
<dbReference type="InterPro" id="IPR008979">
    <property type="entry name" value="Galactose-bd-like_sf"/>
</dbReference>
<dbReference type="PROSITE" id="PS50022">
    <property type="entry name" value="FA58C_3"/>
    <property type="match status" value="1"/>
</dbReference>
<feature type="transmembrane region" description="Helical" evidence="1">
    <location>
        <begin position="61"/>
        <end position="82"/>
    </location>
</feature>
<gene>
    <name evidence="3" type="ORF">L0M14_16720</name>
</gene>
<dbReference type="SMART" id="SM00231">
    <property type="entry name" value="FA58C"/>
    <property type="match status" value="1"/>
</dbReference>
<evidence type="ECO:0000259" key="2">
    <source>
        <dbReference type="PROSITE" id="PS50022"/>
    </source>
</evidence>
<name>A0ABY3SE15_9BACL</name>
<evidence type="ECO:0000313" key="4">
    <source>
        <dbReference type="Proteomes" id="UP001649230"/>
    </source>
</evidence>
<proteinExistence type="predicted"/>
<feature type="domain" description="F5/8 type C" evidence="2">
    <location>
        <begin position="69"/>
        <end position="220"/>
    </location>
</feature>
<evidence type="ECO:0000256" key="1">
    <source>
        <dbReference type="SAM" id="Phobius"/>
    </source>
</evidence>
<dbReference type="SUPFAM" id="SSF49265">
    <property type="entry name" value="Fibronectin type III"/>
    <property type="match status" value="1"/>
</dbReference>
<feature type="transmembrane region" description="Helical" evidence="1">
    <location>
        <begin position="22"/>
        <end position="49"/>
    </location>
</feature>
<dbReference type="InterPro" id="IPR036116">
    <property type="entry name" value="FN3_sf"/>
</dbReference>
<dbReference type="Proteomes" id="UP001649230">
    <property type="component" value="Chromosome"/>
</dbReference>
<dbReference type="Pfam" id="PF22633">
    <property type="entry name" value="F5_F8_type_C_2"/>
    <property type="match status" value="1"/>
</dbReference>
<accession>A0ABY3SE15</accession>
<dbReference type="Gene3D" id="2.60.120.260">
    <property type="entry name" value="Galactose-binding domain-like"/>
    <property type="match status" value="2"/>
</dbReference>
<keyword evidence="1" id="KW-0812">Transmembrane</keyword>
<keyword evidence="1" id="KW-1133">Transmembrane helix</keyword>
<organism evidence="3 4">
    <name type="scientific">Paenibacillus hexagrammi</name>
    <dbReference type="NCBI Taxonomy" id="2908839"/>
    <lineage>
        <taxon>Bacteria</taxon>
        <taxon>Bacillati</taxon>
        <taxon>Bacillota</taxon>
        <taxon>Bacilli</taxon>
        <taxon>Bacillales</taxon>
        <taxon>Paenibacillaceae</taxon>
        <taxon>Paenibacillus</taxon>
    </lineage>
</organism>